<comment type="caution">
    <text evidence="1">The sequence shown here is derived from an EMBL/GenBank/DDBJ whole genome shotgun (WGS) entry which is preliminary data.</text>
</comment>
<reference evidence="2" key="1">
    <citation type="journal article" date="2022" name="Mol. Ecol. Resour.">
        <title>The genomes of chicory, endive, great burdock and yacon provide insights into Asteraceae palaeo-polyploidization history and plant inulin production.</title>
        <authorList>
            <person name="Fan W."/>
            <person name="Wang S."/>
            <person name="Wang H."/>
            <person name="Wang A."/>
            <person name="Jiang F."/>
            <person name="Liu H."/>
            <person name="Zhao H."/>
            <person name="Xu D."/>
            <person name="Zhang Y."/>
        </authorList>
    </citation>
    <scope>NUCLEOTIDE SEQUENCE [LARGE SCALE GENOMIC DNA]</scope>
    <source>
        <strain evidence="2">cv. Yunnan</strain>
    </source>
</reference>
<dbReference type="EMBL" id="CM042040">
    <property type="protein sequence ID" value="KAI3717575.1"/>
    <property type="molecule type" value="Genomic_DNA"/>
</dbReference>
<reference evidence="1 2" key="2">
    <citation type="journal article" date="2022" name="Mol. Ecol. Resour.">
        <title>The genomes of chicory, endive, great burdock and yacon provide insights into Asteraceae paleo-polyploidization history and plant inulin production.</title>
        <authorList>
            <person name="Fan W."/>
            <person name="Wang S."/>
            <person name="Wang H."/>
            <person name="Wang A."/>
            <person name="Jiang F."/>
            <person name="Liu H."/>
            <person name="Zhao H."/>
            <person name="Xu D."/>
            <person name="Zhang Y."/>
        </authorList>
    </citation>
    <scope>NUCLEOTIDE SEQUENCE [LARGE SCALE GENOMIC DNA]</scope>
    <source>
        <strain evidence="2">cv. Yunnan</strain>
        <tissue evidence="1">Leaves</tissue>
    </source>
</reference>
<gene>
    <name evidence="1" type="ORF">L1987_69280</name>
</gene>
<protein>
    <submittedName>
        <fullName evidence="1">Uncharacterized protein</fullName>
    </submittedName>
</protein>
<keyword evidence="2" id="KW-1185">Reference proteome</keyword>
<name>A0ACB9B5U6_9ASTR</name>
<organism evidence="1 2">
    <name type="scientific">Smallanthus sonchifolius</name>
    <dbReference type="NCBI Taxonomy" id="185202"/>
    <lineage>
        <taxon>Eukaryota</taxon>
        <taxon>Viridiplantae</taxon>
        <taxon>Streptophyta</taxon>
        <taxon>Embryophyta</taxon>
        <taxon>Tracheophyta</taxon>
        <taxon>Spermatophyta</taxon>
        <taxon>Magnoliopsida</taxon>
        <taxon>eudicotyledons</taxon>
        <taxon>Gunneridae</taxon>
        <taxon>Pentapetalae</taxon>
        <taxon>asterids</taxon>
        <taxon>campanulids</taxon>
        <taxon>Asterales</taxon>
        <taxon>Asteraceae</taxon>
        <taxon>Asteroideae</taxon>
        <taxon>Heliantheae alliance</taxon>
        <taxon>Millerieae</taxon>
        <taxon>Smallanthus</taxon>
    </lineage>
</organism>
<accession>A0ACB9B5U6</accession>
<proteinExistence type="predicted"/>
<dbReference type="Proteomes" id="UP001056120">
    <property type="component" value="Linkage Group LG23"/>
</dbReference>
<evidence type="ECO:0000313" key="1">
    <source>
        <dbReference type="EMBL" id="KAI3717575.1"/>
    </source>
</evidence>
<evidence type="ECO:0000313" key="2">
    <source>
        <dbReference type="Proteomes" id="UP001056120"/>
    </source>
</evidence>
<sequence>MPQNAIRNLRDILFHSIYLPIFESRVEEQFSEHLHRRNEGRKPPATQSALNPMAVSSSSRTCRSRNRLTNIPIRCFALTNACNWYKLIKHIGSRWHDSYLLVVKKSKRVFRNLLHKFSL</sequence>